<protein>
    <submittedName>
        <fullName evidence="7">Arginine transport ATP-binding protein ArtM</fullName>
    </submittedName>
</protein>
<keyword evidence="7" id="KW-0547">Nucleotide-binding</keyword>
<keyword evidence="4" id="KW-1003">Cell membrane</keyword>
<dbReference type="GO" id="GO:0005886">
    <property type="term" value="C:plasma membrane"/>
    <property type="evidence" value="ECO:0007669"/>
    <property type="project" value="UniProtKB-SubCell"/>
</dbReference>
<gene>
    <name evidence="7" type="primary">artM_4</name>
    <name evidence="7" type="ORF">NCTC13076_01905</name>
</gene>
<evidence type="ECO:0000256" key="2">
    <source>
        <dbReference type="ARBA" id="ARBA00005417"/>
    </source>
</evidence>
<comment type="similarity">
    <text evidence="2">Belongs to the ABC transporter superfamily.</text>
</comment>
<dbReference type="Pfam" id="PF00005">
    <property type="entry name" value="ABC_tran"/>
    <property type="match status" value="1"/>
</dbReference>
<accession>A0A2X1ZZN2</accession>
<comment type="subcellular location">
    <subcellularLocation>
        <location evidence="1">Cell membrane</location>
        <topology evidence="1">Peripheral membrane protein</topology>
    </subcellularLocation>
</comment>
<evidence type="ECO:0000256" key="1">
    <source>
        <dbReference type="ARBA" id="ARBA00004202"/>
    </source>
</evidence>
<dbReference type="PANTHER" id="PTHR43166">
    <property type="entry name" value="AMINO ACID IMPORT ATP-BINDING PROTEIN"/>
    <property type="match status" value="1"/>
</dbReference>
<dbReference type="Gene3D" id="3.40.50.300">
    <property type="entry name" value="P-loop containing nucleotide triphosphate hydrolases"/>
    <property type="match status" value="1"/>
</dbReference>
<reference evidence="7 8" key="1">
    <citation type="submission" date="2018-06" db="EMBL/GenBank/DDBJ databases">
        <authorList>
            <consortium name="Pathogen Informatics"/>
            <person name="Doyle S."/>
        </authorList>
    </citation>
    <scope>NUCLEOTIDE SEQUENCE [LARGE SCALE GENOMIC DNA]</scope>
    <source>
        <strain evidence="7 8">NCTC13076</strain>
    </source>
</reference>
<evidence type="ECO:0000259" key="6">
    <source>
        <dbReference type="Pfam" id="PF00005"/>
    </source>
</evidence>
<dbReference type="PANTHER" id="PTHR43166:SF9">
    <property type="entry name" value="GLUTAMATE_ASPARTATE IMPORT ATP-BINDING PROTEIN GLTL"/>
    <property type="match status" value="1"/>
</dbReference>
<proteinExistence type="inferred from homology"/>
<dbReference type="AlphaFoldDB" id="A0A2X1ZZN2"/>
<keyword evidence="3" id="KW-0813">Transport</keyword>
<dbReference type="GO" id="GO:0005524">
    <property type="term" value="F:ATP binding"/>
    <property type="evidence" value="ECO:0007669"/>
    <property type="project" value="UniProtKB-KW"/>
</dbReference>
<dbReference type="InterPro" id="IPR027417">
    <property type="entry name" value="P-loop_NTPase"/>
</dbReference>
<evidence type="ECO:0000256" key="3">
    <source>
        <dbReference type="ARBA" id="ARBA00022448"/>
    </source>
</evidence>
<evidence type="ECO:0000256" key="4">
    <source>
        <dbReference type="ARBA" id="ARBA00022475"/>
    </source>
</evidence>
<evidence type="ECO:0000256" key="5">
    <source>
        <dbReference type="ARBA" id="ARBA00023136"/>
    </source>
</evidence>
<keyword evidence="7" id="KW-0067">ATP-binding</keyword>
<organism evidence="7 8">
    <name type="scientific">Peptoniphilus harei</name>
    <dbReference type="NCBI Taxonomy" id="54005"/>
    <lineage>
        <taxon>Bacteria</taxon>
        <taxon>Bacillati</taxon>
        <taxon>Bacillota</taxon>
        <taxon>Tissierellia</taxon>
        <taxon>Tissierellales</taxon>
        <taxon>Peptoniphilaceae</taxon>
        <taxon>Peptoniphilus</taxon>
    </lineage>
</organism>
<dbReference type="SUPFAM" id="SSF52540">
    <property type="entry name" value="P-loop containing nucleoside triphosphate hydrolases"/>
    <property type="match status" value="1"/>
</dbReference>
<keyword evidence="5" id="KW-0472">Membrane</keyword>
<dbReference type="EMBL" id="UATM01000032">
    <property type="protein sequence ID" value="SPY48816.1"/>
    <property type="molecule type" value="Genomic_DNA"/>
</dbReference>
<evidence type="ECO:0000313" key="8">
    <source>
        <dbReference type="Proteomes" id="UP000250070"/>
    </source>
</evidence>
<dbReference type="Proteomes" id="UP000250070">
    <property type="component" value="Unassembled WGS sequence"/>
</dbReference>
<dbReference type="InterPro" id="IPR003439">
    <property type="entry name" value="ABC_transporter-like_ATP-bd"/>
</dbReference>
<name>A0A2X1ZZN2_9FIRM</name>
<feature type="domain" description="ABC transporter" evidence="6">
    <location>
        <begin position="17"/>
        <end position="111"/>
    </location>
</feature>
<evidence type="ECO:0000313" key="7">
    <source>
        <dbReference type="EMBL" id="SPY48816.1"/>
    </source>
</evidence>
<dbReference type="InterPro" id="IPR050086">
    <property type="entry name" value="MetN_ABC_transporter-like"/>
</dbReference>
<dbReference type="GO" id="GO:0016887">
    <property type="term" value="F:ATP hydrolysis activity"/>
    <property type="evidence" value="ECO:0007669"/>
    <property type="project" value="InterPro"/>
</dbReference>
<sequence length="126" mass="14161">MIKIHNLQKSFGDKKVLKGIDLTIEDFTVTSIIGASGSGKSTLLRSINLLEKSNGGEIYLDEYEITGENPNLEKIRQEIGMVFQNFNLFPNKSVLENITLAPIKVRGEDKKKCRRKCHKPFKGHGT</sequence>